<evidence type="ECO:0000313" key="2">
    <source>
        <dbReference type="Proteomes" id="UP000324638"/>
    </source>
</evidence>
<dbReference type="Proteomes" id="UP000324638">
    <property type="component" value="Unassembled WGS sequence"/>
</dbReference>
<dbReference type="EMBL" id="SAXU01000001">
    <property type="protein sequence ID" value="TXJ20020.1"/>
    <property type="molecule type" value="Genomic_DNA"/>
</dbReference>
<accession>A0A5C8D3J3</accession>
<gene>
    <name evidence="1" type="ORF">EPJ79_02345</name>
</gene>
<dbReference type="GO" id="GO:0016301">
    <property type="term" value="F:kinase activity"/>
    <property type="evidence" value="ECO:0007669"/>
    <property type="project" value="UniProtKB-KW"/>
</dbReference>
<comment type="caution">
    <text evidence="1">The sequence shown here is derived from an EMBL/GenBank/DDBJ whole genome shotgun (WGS) entry which is preliminary data.</text>
</comment>
<keyword evidence="1" id="KW-0808">Transferase</keyword>
<dbReference type="AlphaFoldDB" id="A0A5C8D3J3"/>
<dbReference type="RefSeq" id="WP_147738294.1">
    <property type="nucleotide sequence ID" value="NZ_SAXU01000001.1"/>
</dbReference>
<evidence type="ECO:0000313" key="1">
    <source>
        <dbReference type="EMBL" id="TXJ20020.1"/>
    </source>
</evidence>
<protein>
    <submittedName>
        <fullName evidence="1">Protein kinase</fullName>
    </submittedName>
</protein>
<name>A0A5C8D3J3_9SPIR</name>
<keyword evidence="1" id="KW-0418">Kinase</keyword>
<sequence length="394" mass="45427">MKKIVFVVLILALVFLSLPLASQYRYTFPEYMENLQSKVPLKAIEWFEENAYSPTYGVSELIFAFYRGISRYDSYVKYNGPVENLDKAAGDFKLALDIPYDIKYLYTDRALLYLAGILTISEGDKELASRIFKYYADNCEQFDPNYPTAIYWCLYLGYINKDTYNFYYEKLIKLNKNSIYDGPVIYDYFKGEYKSISEMLRRLDNANMNKNKRGRIPENADLFATIKSMIPIIPEDDKSTLGSTYQYLIFEEYPPKESVSSNFNIDSILSEYSDSKKRFDTKPIKTNEIFNNPNINIVETNKPARDTNFINTVIASGSESLNISVDKVANNNVRIDIAGRTFNTKTSTNFIIQLNQGDYDVLVSFLGKKYTNRVNVSKGAYNLLSIVVQDENIK</sequence>
<reference evidence="1 2" key="1">
    <citation type="journal article" date="1992" name="Lakartidningen">
        <title>[Penicillin V and not amoxicillin is the first choice preparation in acute otitis].</title>
        <authorList>
            <person name="Kamme C."/>
            <person name="Lundgren K."/>
            <person name="Prellner K."/>
        </authorList>
    </citation>
    <scope>NUCLEOTIDE SEQUENCE [LARGE SCALE GENOMIC DNA]</scope>
    <source>
        <strain evidence="1 2">513A</strain>
    </source>
</reference>
<organism evidence="1 2">
    <name type="scientific">Brachyspira aalborgi</name>
    <dbReference type="NCBI Taxonomy" id="29522"/>
    <lineage>
        <taxon>Bacteria</taxon>
        <taxon>Pseudomonadati</taxon>
        <taxon>Spirochaetota</taxon>
        <taxon>Spirochaetia</taxon>
        <taxon>Brachyspirales</taxon>
        <taxon>Brachyspiraceae</taxon>
        <taxon>Brachyspira</taxon>
    </lineage>
</organism>
<proteinExistence type="predicted"/>